<sequence length="224" mass="25880">MHLDDVLEKIDNNLKDYGLAVEEIIADANYSSSDALQRLISRGITGYIPNTGTYKQERDGFKYDEENDRYICNQGNTLKFIGYKKHHCVSKTYMSKRSDCKKCAIREKCIGRASYKMLTNSLNRPLFDDMHKRIHEDYGRQMMTIRKSTVEPVIATLVEYLGMQKVHTIGIKLANKCMIMAGIAHNLKKLIKYGGNRLWQEILSLLEPFKTSDFITLKLDVRLK</sequence>
<dbReference type="KEGG" id="mgk:FSB76_10125"/>
<feature type="domain" description="Transposase DDE" evidence="1">
    <location>
        <begin position="71"/>
        <end position="191"/>
    </location>
</feature>
<dbReference type="InterPro" id="IPR025668">
    <property type="entry name" value="Tnp_DDE_dom"/>
</dbReference>
<keyword evidence="3" id="KW-1185">Reference proteome</keyword>
<accession>A0A5B8VY62</accession>
<dbReference type="PANTHER" id="PTHR33408:SF2">
    <property type="entry name" value="TRANSPOSASE DDE DOMAIN-CONTAINING PROTEIN"/>
    <property type="match status" value="1"/>
</dbReference>
<name>A0A5B8VY62_9SPHI</name>
<dbReference type="OrthoDB" id="1454687at2"/>
<evidence type="ECO:0000259" key="1">
    <source>
        <dbReference type="Pfam" id="PF13751"/>
    </source>
</evidence>
<dbReference type="EMBL" id="CP042437">
    <property type="protein sequence ID" value="QEC76283.1"/>
    <property type="molecule type" value="Genomic_DNA"/>
</dbReference>
<dbReference type="RefSeq" id="WP_147053460.1">
    <property type="nucleotide sequence ID" value="NZ_CP042437.1"/>
</dbReference>
<gene>
    <name evidence="2" type="ORF">FSB76_10125</name>
</gene>
<organism evidence="2 3">
    <name type="scientific">Mucilaginibacter ginsenosidivorax</name>
    <dbReference type="NCBI Taxonomy" id="862126"/>
    <lineage>
        <taxon>Bacteria</taxon>
        <taxon>Pseudomonadati</taxon>
        <taxon>Bacteroidota</taxon>
        <taxon>Sphingobacteriia</taxon>
        <taxon>Sphingobacteriales</taxon>
        <taxon>Sphingobacteriaceae</taxon>
        <taxon>Mucilaginibacter</taxon>
    </lineage>
</organism>
<dbReference type="PANTHER" id="PTHR33408">
    <property type="entry name" value="TRANSPOSASE"/>
    <property type="match status" value="1"/>
</dbReference>
<dbReference type="Pfam" id="PF13751">
    <property type="entry name" value="DDE_Tnp_1_6"/>
    <property type="match status" value="1"/>
</dbReference>
<dbReference type="AlphaFoldDB" id="A0A5B8VY62"/>
<reference evidence="2 3" key="1">
    <citation type="journal article" date="2013" name="J. Microbiol.">
        <title>Mucilaginibacter ginsenosidivorax sp. nov., with ginsenoside converting activity isolated from sediment.</title>
        <authorList>
            <person name="Kim J.K."/>
            <person name="Choi T.E."/>
            <person name="Liu Q.M."/>
            <person name="Park H.Y."/>
            <person name="Yi T.H."/>
            <person name="Yoon M.H."/>
            <person name="Kim S.C."/>
            <person name="Im W.T."/>
        </authorList>
    </citation>
    <scope>NUCLEOTIDE SEQUENCE [LARGE SCALE GENOMIC DNA]</scope>
    <source>
        <strain evidence="2 3">KHI28</strain>
    </source>
</reference>
<dbReference type="Proteomes" id="UP000321362">
    <property type="component" value="Chromosome"/>
</dbReference>
<proteinExistence type="predicted"/>
<protein>
    <recommendedName>
        <fullName evidence="1">Transposase DDE domain-containing protein</fullName>
    </recommendedName>
</protein>
<evidence type="ECO:0000313" key="3">
    <source>
        <dbReference type="Proteomes" id="UP000321362"/>
    </source>
</evidence>
<evidence type="ECO:0000313" key="2">
    <source>
        <dbReference type="EMBL" id="QEC76283.1"/>
    </source>
</evidence>